<evidence type="ECO:0000259" key="2">
    <source>
        <dbReference type="Pfam" id="PF03703"/>
    </source>
</evidence>
<dbReference type="Pfam" id="PF03703">
    <property type="entry name" value="bPH_2"/>
    <property type="match status" value="2"/>
</dbReference>
<feature type="domain" description="YdbS-like PH" evidence="2">
    <location>
        <begin position="60"/>
        <end position="132"/>
    </location>
</feature>
<feature type="transmembrane region" description="Helical" evidence="1">
    <location>
        <begin position="12"/>
        <end position="33"/>
    </location>
</feature>
<feature type="transmembrane region" description="Helical" evidence="1">
    <location>
        <begin position="352"/>
        <end position="385"/>
    </location>
</feature>
<feature type="transmembrane region" description="Helical" evidence="1">
    <location>
        <begin position="212"/>
        <end position="233"/>
    </location>
</feature>
<comment type="caution">
    <text evidence="3">The sequence shown here is derived from an EMBL/GenBank/DDBJ whole genome shotgun (WGS) entry which is preliminary data.</text>
</comment>
<dbReference type="PANTHER" id="PTHR34473">
    <property type="entry name" value="UPF0699 TRANSMEMBRANE PROTEIN YDBS"/>
    <property type="match status" value="1"/>
</dbReference>
<feature type="transmembrane region" description="Helical" evidence="1">
    <location>
        <begin position="171"/>
        <end position="192"/>
    </location>
</feature>
<gene>
    <name evidence="3" type="ORF">ACFO3L_00200</name>
</gene>
<keyword evidence="1" id="KW-0472">Membrane</keyword>
<feature type="transmembrane region" description="Helical" evidence="1">
    <location>
        <begin position="39"/>
        <end position="61"/>
    </location>
</feature>
<dbReference type="Proteomes" id="UP001596026">
    <property type="component" value="Unassembled WGS sequence"/>
</dbReference>
<proteinExistence type="predicted"/>
<evidence type="ECO:0000313" key="4">
    <source>
        <dbReference type="Proteomes" id="UP001596026"/>
    </source>
</evidence>
<keyword evidence="4" id="KW-1185">Reference proteome</keyword>
<dbReference type="EMBL" id="JBHSGT010000003">
    <property type="protein sequence ID" value="MFC4709069.1"/>
    <property type="molecule type" value="Genomic_DNA"/>
</dbReference>
<dbReference type="RefSeq" id="WP_379962779.1">
    <property type="nucleotide sequence ID" value="NZ_JBHSGT010000003.1"/>
</dbReference>
<dbReference type="InterPro" id="IPR005182">
    <property type="entry name" value="YdbS-like_PH"/>
</dbReference>
<protein>
    <submittedName>
        <fullName evidence="3">PH domain-containing protein</fullName>
    </submittedName>
</protein>
<evidence type="ECO:0000256" key="1">
    <source>
        <dbReference type="SAM" id="Phobius"/>
    </source>
</evidence>
<reference evidence="4" key="1">
    <citation type="journal article" date="2019" name="Int. J. Syst. Evol. Microbiol.">
        <title>The Global Catalogue of Microorganisms (GCM) 10K type strain sequencing project: providing services to taxonomists for standard genome sequencing and annotation.</title>
        <authorList>
            <consortium name="The Broad Institute Genomics Platform"/>
            <consortium name="The Broad Institute Genome Sequencing Center for Infectious Disease"/>
            <person name="Wu L."/>
            <person name="Ma J."/>
        </authorList>
    </citation>
    <scope>NUCLEOTIDE SEQUENCE [LARGE SCALE GENOMIC DNA]</scope>
    <source>
        <strain evidence="4">CGMCC 1.19061</strain>
    </source>
</reference>
<organism evidence="3 4">
    <name type="scientific">Enterococcus eurekensis</name>
    <dbReference type="NCBI Taxonomy" id="1159753"/>
    <lineage>
        <taxon>Bacteria</taxon>
        <taxon>Bacillati</taxon>
        <taxon>Bacillota</taxon>
        <taxon>Bacilli</taxon>
        <taxon>Lactobacillales</taxon>
        <taxon>Enterococcaceae</taxon>
        <taxon>Enterococcus</taxon>
    </lineage>
</organism>
<dbReference type="InterPro" id="IPR014529">
    <property type="entry name" value="UCP026631"/>
</dbReference>
<keyword evidence="1" id="KW-0812">Transmembrane</keyword>
<accession>A0ABV9M133</accession>
<dbReference type="PIRSF" id="PIRSF026631">
    <property type="entry name" value="UCP026631"/>
    <property type="match status" value="1"/>
</dbReference>
<evidence type="ECO:0000313" key="3">
    <source>
        <dbReference type="EMBL" id="MFC4709069.1"/>
    </source>
</evidence>
<keyword evidence="1" id="KW-1133">Transmembrane helix</keyword>
<sequence>MTTKRQRFHPSVILVYFIRNIRSWIFLIFLLFINNNSFFYNALALGGIVLFVLITSLVKYFTHTYQISPERIIVYRGLLKKRETDISYDRIQTIKQRQWFFFKPFNVVEVLIETASTSPGEAEASLSAVDHSLVDTIEQYRNKEYSHENTEENEQGVEKNKIHFALSNKDITLYALTDAKAILILLGIFTFITEWIPEEMFTEVGTVVDYFQGFLIIFLFLFVLFAIALLSLAKNFIKFYRFQSSLKNETLILEYGLFERKVQTIPLSKIQGIRLHKQLVRALFNRSSVELIIMGGQEKEEQGLSSVYLFPLIHNAQVYEELANFLPNIPLQKPLIQKVSQKRLWYFWRWKLLIGIPGIVIGFNVNLLLGIGLSIVLIVVLLLALKATHTQGYTIEDRRILVLQQFQGLSTIQLFIAQKNIQAFVQSTSLWLEKKQLGHLKVAFKEGELPKESGLKFIAKSDAETIHRGFWNSTI</sequence>
<dbReference type="PANTHER" id="PTHR34473:SF2">
    <property type="entry name" value="UPF0699 TRANSMEMBRANE PROTEIN YDBT"/>
    <property type="match status" value="1"/>
</dbReference>
<name>A0ABV9M133_9ENTE</name>
<feature type="domain" description="YdbS-like PH" evidence="2">
    <location>
        <begin position="242"/>
        <end position="298"/>
    </location>
</feature>